<evidence type="ECO:0000256" key="5">
    <source>
        <dbReference type="ARBA" id="ARBA00009320"/>
    </source>
</evidence>
<evidence type="ECO:0000313" key="12">
    <source>
        <dbReference type="EMBL" id="MFD2261125.1"/>
    </source>
</evidence>
<evidence type="ECO:0000256" key="4">
    <source>
        <dbReference type="ARBA" id="ARBA00005072"/>
    </source>
</evidence>
<evidence type="ECO:0000256" key="10">
    <source>
        <dbReference type="ARBA" id="ARBA00048798"/>
    </source>
</evidence>
<dbReference type="InterPro" id="IPR036038">
    <property type="entry name" value="Aminotransferase-like"/>
</dbReference>
<dbReference type="PANTHER" id="PTHR42743">
    <property type="entry name" value="AMINO-ACID AMINOTRANSFERASE"/>
    <property type="match status" value="1"/>
</dbReference>
<evidence type="ECO:0000256" key="11">
    <source>
        <dbReference type="ARBA" id="ARBA00049229"/>
    </source>
</evidence>
<dbReference type="Proteomes" id="UP001597373">
    <property type="component" value="Unassembled WGS sequence"/>
</dbReference>
<keyword evidence="13" id="KW-1185">Reference proteome</keyword>
<evidence type="ECO:0000313" key="13">
    <source>
        <dbReference type="Proteomes" id="UP001597373"/>
    </source>
</evidence>
<evidence type="ECO:0000256" key="6">
    <source>
        <dbReference type="ARBA" id="ARBA00013053"/>
    </source>
</evidence>
<sequence length="286" mass="31397">MARVVYCGGKFVSEHEARLGLFDRGFLFGDAVYEVTAVIGGKMIDNDLHLARLERSLSELAIPMPLPREEIEAIQLSLIEKNGLQEGTVYLQVSRGEEDREFLYSEGLKPTFIAFTQVKNLLNNKGQTQGLAITLVEDPRWERRDIKTVMLLGQVLAKRDAKAAGFDDVWFVEDGTITEGASSTAYIVTHDRRIITRPNSRAILPGCTRAALLDLCSRHGVVLEERPFTVAEALAAAEAFQTSATSLVTPVVRIGDVSLNGGVPGPVTRQLQACYLEHVNMLRAAG</sequence>
<comment type="pathway">
    <text evidence="3">Amino-acid biosynthesis; L-valine biosynthesis; L-valine from pyruvate: step 4/4.</text>
</comment>
<comment type="catalytic activity">
    <reaction evidence="11">
        <text>L-leucine + 2-oxoglutarate = 4-methyl-2-oxopentanoate + L-glutamate</text>
        <dbReference type="Rhea" id="RHEA:18321"/>
        <dbReference type="ChEBI" id="CHEBI:16810"/>
        <dbReference type="ChEBI" id="CHEBI:17865"/>
        <dbReference type="ChEBI" id="CHEBI:29985"/>
        <dbReference type="ChEBI" id="CHEBI:57427"/>
        <dbReference type="EC" id="2.6.1.42"/>
    </reaction>
</comment>
<dbReference type="RefSeq" id="WP_345099384.1">
    <property type="nucleotide sequence ID" value="NZ_BAABGS010000058.1"/>
</dbReference>
<accession>A0ABW5DK55</accession>
<dbReference type="InterPro" id="IPR001544">
    <property type="entry name" value="Aminotrans_IV"/>
</dbReference>
<dbReference type="Gene3D" id="3.30.470.10">
    <property type="match status" value="1"/>
</dbReference>
<dbReference type="NCBIfam" id="NF005209">
    <property type="entry name" value="PRK06680.1"/>
    <property type="match status" value="1"/>
</dbReference>
<dbReference type="EMBL" id="JBHUIR010000060">
    <property type="protein sequence ID" value="MFD2261125.1"/>
    <property type="molecule type" value="Genomic_DNA"/>
</dbReference>
<evidence type="ECO:0000256" key="3">
    <source>
        <dbReference type="ARBA" id="ARBA00004931"/>
    </source>
</evidence>
<protein>
    <recommendedName>
        <fullName evidence="7">Probable branched-chain-amino-acid aminotransferase</fullName>
        <ecNumber evidence="6">2.6.1.42</ecNumber>
    </recommendedName>
</protein>
<keyword evidence="8" id="KW-0028">Amino-acid biosynthesis</keyword>
<dbReference type="SUPFAM" id="SSF56752">
    <property type="entry name" value="D-aminoacid aminotransferase-like PLP-dependent enzymes"/>
    <property type="match status" value="1"/>
</dbReference>
<reference evidence="13" key="1">
    <citation type="journal article" date="2019" name="Int. J. Syst. Evol. Microbiol.">
        <title>The Global Catalogue of Microorganisms (GCM) 10K type strain sequencing project: providing services to taxonomists for standard genome sequencing and annotation.</title>
        <authorList>
            <consortium name="The Broad Institute Genomics Platform"/>
            <consortium name="The Broad Institute Genome Sequencing Center for Infectious Disease"/>
            <person name="Wu L."/>
            <person name="Ma J."/>
        </authorList>
    </citation>
    <scope>NUCLEOTIDE SEQUENCE [LARGE SCALE GENOMIC DNA]</scope>
    <source>
        <strain evidence="13">KCTC 23707</strain>
    </source>
</reference>
<organism evidence="12 13">
    <name type="scientific">Chelativorans composti</name>
    <dbReference type="NCBI Taxonomy" id="768533"/>
    <lineage>
        <taxon>Bacteria</taxon>
        <taxon>Pseudomonadati</taxon>
        <taxon>Pseudomonadota</taxon>
        <taxon>Alphaproteobacteria</taxon>
        <taxon>Hyphomicrobiales</taxon>
        <taxon>Phyllobacteriaceae</taxon>
        <taxon>Chelativorans</taxon>
    </lineage>
</organism>
<keyword evidence="12" id="KW-0032">Aminotransferase</keyword>
<evidence type="ECO:0000256" key="2">
    <source>
        <dbReference type="ARBA" id="ARBA00004824"/>
    </source>
</evidence>
<keyword evidence="8" id="KW-0100">Branched-chain amino acid biosynthesis</keyword>
<name>A0ABW5DK55_9HYPH</name>
<comment type="catalytic activity">
    <reaction evidence="10">
        <text>L-isoleucine + 2-oxoglutarate = (S)-3-methyl-2-oxopentanoate + L-glutamate</text>
        <dbReference type="Rhea" id="RHEA:24801"/>
        <dbReference type="ChEBI" id="CHEBI:16810"/>
        <dbReference type="ChEBI" id="CHEBI:29985"/>
        <dbReference type="ChEBI" id="CHEBI:35146"/>
        <dbReference type="ChEBI" id="CHEBI:58045"/>
        <dbReference type="EC" id="2.6.1.42"/>
    </reaction>
</comment>
<dbReference type="GO" id="GO:0047810">
    <property type="term" value="F:D-alanine-2-oxoglutarate aminotransferase activity"/>
    <property type="evidence" value="ECO:0007669"/>
    <property type="project" value="UniProtKB-EC"/>
</dbReference>
<dbReference type="InterPro" id="IPR050571">
    <property type="entry name" value="Class-IV_PLP-Dep_Aminotrnsfr"/>
</dbReference>
<dbReference type="Gene3D" id="3.20.10.10">
    <property type="entry name" value="D-amino Acid Aminotransferase, subunit A, domain 2"/>
    <property type="match status" value="1"/>
</dbReference>
<dbReference type="InterPro" id="IPR043131">
    <property type="entry name" value="BCAT-like_N"/>
</dbReference>
<keyword evidence="12" id="KW-0808">Transferase</keyword>
<comment type="function">
    <text evidence="1">Acts on leucine, isoleucine and valine.</text>
</comment>
<dbReference type="EC" id="2.6.1.42" evidence="6"/>
<dbReference type="Pfam" id="PF01063">
    <property type="entry name" value="Aminotran_4"/>
    <property type="match status" value="1"/>
</dbReference>
<comment type="pathway">
    <text evidence="4">Amino-acid biosynthesis; L-leucine biosynthesis; L-leucine from 3-methyl-2-oxobutanoate: step 4/4.</text>
</comment>
<comment type="catalytic activity">
    <reaction evidence="9">
        <text>L-valine + 2-oxoglutarate = 3-methyl-2-oxobutanoate + L-glutamate</text>
        <dbReference type="Rhea" id="RHEA:24813"/>
        <dbReference type="ChEBI" id="CHEBI:11851"/>
        <dbReference type="ChEBI" id="CHEBI:16810"/>
        <dbReference type="ChEBI" id="CHEBI:29985"/>
        <dbReference type="ChEBI" id="CHEBI:57762"/>
        <dbReference type="EC" id="2.6.1.42"/>
    </reaction>
</comment>
<dbReference type="PANTHER" id="PTHR42743:SF11">
    <property type="entry name" value="AMINODEOXYCHORISMATE LYASE"/>
    <property type="match status" value="1"/>
</dbReference>
<evidence type="ECO:0000256" key="8">
    <source>
        <dbReference type="ARBA" id="ARBA00023304"/>
    </source>
</evidence>
<comment type="caution">
    <text evidence="12">The sequence shown here is derived from an EMBL/GenBank/DDBJ whole genome shotgun (WGS) entry which is preliminary data.</text>
</comment>
<proteinExistence type="inferred from homology"/>
<evidence type="ECO:0000256" key="1">
    <source>
        <dbReference type="ARBA" id="ARBA00003109"/>
    </source>
</evidence>
<comment type="pathway">
    <text evidence="2">Amino-acid biosynthesis; L-isoleucine biosynthesis; L-isoleucine from 2-oxobutanoate: step 4/4.</text>
</comment>
<comment type="similarity">
    <text evidence="5">Belongs to the class-IV pyridoxal-phosphate-dependent aminotransferase family.</text>
</comment>
<dbReference type="InterPro" id="IPR043132">
    <property type="entry name" value="BCAT-like_C"/>
</dbReference>
<gene>
    <name evidence="12" type="ORF">ACFSMZ_15350</name>
</gene>
<evidence type="ECO:0000256" key="7">
    <source>
        <dbReference type="ARBA" id="ARBA00014472"/>
    </source>
</evidence>
<evidence type="ECO:0000256" key="9">
    <source>
        <dbReference type="ARBA" id="ARBA00048212"/>
    </source>
</evidence>